<name>A0A2I8VME7_9EURY</name>
<protein>
    <submittedName>
        <fullName evidence="1">Uncharacterized protein</fullName>
    </submittedName>
</protein>
<dbReference type="AlphaFoldDB" id="A0A2I8VME7"/>
<keyword evidence="2" id="KW-1185">Reference proteome</keyword>
<evidence type="ECO:0000313" key="2">
    <source>
        <dbReference type="Proteomes" id="UP000236584"/>
    </source>
</evidence>
<dbReference type="KEGG" id="srub:C2R22_16540"/>
<sequence>MGSDTTMTARRVATTVFVLLVAAAVGGFGVTPASGAATGVTGAAVTPSTVTTGDTTTVSVSLTVEGVDASDGTTGGSVTLSVPDAVDLTDARATNVAVGPNASGDSGTVDADAGTVTVTWDDDAGTADERLSVAVDVEDAVVTRTGDSSVTAAVDADATGGAEVTTTVGTVTAVASGSDRSVTGTPATLYLGERGVDLTGLDGVNPAGESQRLYGVSGDAEGSPARVAYTLAADVTAANGFVTGGYAATASGDTVVSVVRPRVTEVTLSPGSTPSSVDVANGSVPQSVSQLTVTAERNFADAENATVTVEDADGLDVTAQVTDSPTIATGESVTLDVSDLDAGDTT</sequence>
<organism evidence="1 2">
    <name type="scientific">Salinigranum rubrum</name>
    <dbReference type="NCBI Taxonomy" id="755307"/>
    <lineage>
        <taxon>Archaea</taxon>
        <taxon>Methanobacteriati</taxon>
        <taxon>Methanobacteriota</taxon>
        <taxon>Stenosarchaea group</taxon>
        <taxon>Halobacteria</taxon>
        <taxon>Halobacteriales</taxon>
        <taxon>Haloferacaceae</taxon>
        <taxon>Salinigranum</taxon>
    </lineage>
</organism>
<reference evidence="1 2" key="1">
    <citation type="submission" date="2018-01" db="EMBL/GenBank/DDBJ databases">
        <title>Complete genome sequence of Salinigranum rubrum GX10T, an extremely halophilic archaeon isolated from a marine solar saltern.</title>
        <authorList>
            <person name="Han S."/>
        </authorList>
    </citation>
    <scope>NUCLEOTIDE SEQUENCE [LARGE SCALE GENOMIC DNA]</scope>
    <source>
        <strain evidence="1 2">GX10</strain>
    </source>
</reference>
<proteinExistence type="predicted"/>
<accession>A0A2I8VME7</accession>
<evidence type="ECO:0000313" key="1">
    <source>
        <dbReference type="EMBL" id="AUV83054.1"/>
    </source>
</evidence>
<dbReference type="Proteomes" id="UP000236584">
    <property type="component" value="Chromosome"/>
</dbReference>
<dbReference type="EMBL" id="CP026309">
    <property type="protein sequence ID" value="AUV83054.1"/>
    <property type="molecule type" value="Genomic_DNA"/>
</dbReference>
<gene>
    <name evidence="1" type="ORF">C2R22_16540</name>
</gene>